<keyword evidence="3" id="KW-1185">Reference proteome</keyword>
<dbReference type="EMBL" id="CYKH01002213">
    <property type="protein sequence ID" value="CUG93975.1"/>
    <property type="molecule type" value="Genomic_DNA"/>
</dbReference>
<feature type="region of interest" description="Disordered" evidence="1">
    <location>
        <begin position="209"/>
        <end position="229"/>
    </location>
</feature>
<evidence type="ECO:0000313" key="2">
    <source>
        <dbReference type="EMBL" id="CUG93975.1"/>
    </source>
</evidence>
<evidence type="ECO:0000256" key="1">
    <source>
        <dbReference type="SAM" id="MobiDB-lite"/>
    </source>
</evidence>
<dbReference type="Proteomes" id="UP000051952">
    <property type="component" value="Unassembled WGS sequence"/>
</dbReference>
<feature type="region of interest" description="Disordered" evidence="1">
    <location>
        <begin position="411"/>
        <end position="432"/>
    </location>
</feature>
<dbReference type="Gene3D" id="1.25.40.20">
    <property type="entry name" value="Ankyrin repeat-containing domain"/>
    <property type="match status" value="1"/>
</dbReference>
<sequence>MKEQMEQVHHQLLDEIRFLASRSFLLMTDDATQRFLELCECLLFDWTSIWTTVHADLEADGAAGDKAHHRSDEDLHRIVFLLLDNAEVDWAVHKKEVLKWMVKLIGSGSISLLQLLTSVVPIMETVSARDAKFLVSCVVSSIDGTGKGDAAGSLGVLLSTLPHTFQIRQNAEMLKPVWQEAVTHVLRVKNGRTHRKQLLRVLCSVTMTSGSGSGNARSTSHGSLFSSGNTSEQQKFGVLSNTSLSHHPTRVIIDFDTVESNDKQTIFSRACREGDAELVKIIIGSRVELGITTFTRTQSDGTNALQQATARGHVDVVGLLCTLSNDDILGAFEAKVPGKGNVLEIAESLSKTAIAHMLVDRVPWLTSVKRKAAVEAEPAQIFLTDDGQFNAPGQSLDSIHVVVTSLDDQDVAPNSKASNKPSAPPPDPAVLNPMEEATKQLRTSSKPWSSALRAFLHVFEPSPYQGFSTAIEALTHDDAQVMQKLFERSNPRKEVNEEQLKRDVFQLVTIVRVVMQEYLQLPELTV</sequence>
<evidence type="ECO:0000313" key="3">
    <source>
        <dbReference type="Proteomes" id="UP000051952"/>
    </source>
</evidence>
<feature type="compositionally biased region" description="Low complexity" evidence="1">
    <location>
        <begin position="412"/>
        <end position="421"/>
    </location>
</feature>
<dbReference type="AlphaFoldDB" id="A0A0S4JX25"/>
<organism evidence="2 3">
    <name type="scientific">Bodo saltans</name>
    <name type="common">Flagellated protozoan</name>
    <dbReference type="NCBI Taxonomy" id="75058"/>
    <lineage>
        <taxon>Eukaryota</taxon>
        <taxon>Discoba</taxon>
        <taxon>Euglenozoa</taxon>
        <taxon>Kinetoplastea</taxon>
        <taxon>Metakinetoplastina</taxon>
        <taxon>Eubodonida</taxon>
        <taxon>Bodonidae</taxon>
        <taxon>Bodo</taxon>
    </lineage>
</organism>
<feature type="non-terminal residue" evidence="2">
    <location>
        <position position="526"/>
    </location>
</feature>
<dbReference type="InterPro" id="IPR036770">
    <property type="entry name" value="Ankyrin_rpt-contain_sf"/>
</dbReference>
<protein>
    <submittedName>
        <fullName evidence="2">Uncharacterized protein</fullName>
    </submittedName>
</protein>
<accession>A0A0S4JX25</accession>
<gene>
    <name evidence="2" type="ORF">BSAL_45950</name>
</gene>
<name>A0A0S4JX25_BODSA</name>
<dbReference type="VEuPathDB" id="TriTrypDB:BSAL_45950"/>
<reference evidence="3" key="1">
    <citation type="submission" date="2015-09" db="EMBL/GenBank/DDBJ databases">
        <authorList>
            <consortium name="Pathogen Informatics"/>
        </authorList>
    </citation>
    <scope>NUCLEOTIDE SEQUENCE [LARGE SCALE GENOMIC DNA]</scope>
    <source>
        <strain evidence="3">Lake Konstanz</strain>
    </source>
</reference>
<proteinExistence type="predicted"/>
<dbReference type="SUPFAM" id="SSF48403">
    <property type="entry name" value="Ankyrin repeat"/>
    <property type="match status" value="1"/>
</dbReference>